<dbReference type="Proteomes" id="UP000242175">
    <property type="component" value="Chromosome large"/>
</dbReference>
<reference evidence="4 5" key="1">
    <citation type="journal article" date="2016" name="Int. J. Syst. Evol. Microbiol.">
        <title>Paraphotobacterium marinum gen. nov., sp. nov., a member of the family Vibrionaceae, isolated from surface seawater.</title>
        <authorList>
            <person name="Huang Z."/>
            <person name="Dong C."/>
            <person name="Shao Z."/>
        </authorList>
    </citation>
    <scope>NUCLEOTIDE SEQUENCE [LARGE SCALE GENOMIC DNA]</scope>
    <source>
        <strain evidence="4 5">NSCS20N07D</strain>
    </source>
</reference>
<dbReference type="OrthoDB" id="9785326at2"/>
<feature type="compositionally biased region" description="Acidic residues" evidence="3">
    <location>
        <begin position="297"/>
        <end position="308"/>
    </location>
</feature>
<dbReference type="PANTHER" id="PTHR30035">
    <property type="entry name" value="LIPOPROTEIN VACJ-RELATED"/>
    <property type="match status" value="1"/>
</dbReference>
<protein>
    <submittedName>
        <fullName evidence="4">ABC transporter</fullName>
    </submittedName>
</protein>
<keyword evidence="5" id="KW-1185">Reference proteome</keyword>
<dbReference type="GO" id="GO:0016020">
    <property type="term" value="C:membrane"/>
    <property type="evidence" value="ECO:0007669"/>
    <property type="project" value="InterPro"/>
</dbReference>
<dbReference type="PROSITE" id="PS51257">
    <property type="entry name" value="PROKAR_LIPOPROTEIN"/>
    <property type="match status" value="1"/>
</dbReference>
<keyword evidence="2" id="KW-0732">Signal</keyword>
<dbReference type="AlphaFoldDB" id="A0A220VDT2"/>
<evidence type="ECO:0000313" key="4">
    <source>
        <dbReference type="EMBL" id="ASK78509.1"/>
    </source>
</evidence>
<feature type="region of interest" description="Disordered" evidence="3">
    <location>
        <begin position="274"/>
        <end position="308"/>
    </location>
</feature>
<dbReference type="EMBL" id="CP022355">
    <property type="protein sequence ID" value="ASK78509.1"/>
    <property type="molecule type" value="Genomic_DNA"/>
</dbReference>
<dbReference type="PRINTS" id="PR01805">
    <property type="entry name" value="VACJLIPOPROT"/>
</dbReference>
<dbReference type="Pfam" id="PF04333">
    <property type="entry name" value="MlaA"/>
    <property type="match status" value="1"/>
</dbReference>
<feature type="compositionally biased region" description="Low complexity" evidence="3">
    <location>
        <begin position="34"/>
        <end position="57"/>
    </location>
</feature>
<name>A0A220VDT2_9GAMM</name>
<evidence type="ECO:0000313" key="5">
    <source>
        <dbReference type="Proteomes" id="UP000242175"/>
    </source>
</evidence>
<comment type="similarity">
    <text evidence="1">Belongs to the MlaA family.</text>
</comment>
<sequence length="308" mass="35108">MEFKFKLKLAYTFVFVFFLTGCSSTYENKKEQNKVNQNNITESSKNSNESLEESGNNGVNDPLEGFNRVMFDFQFNYLYPIAKPVSLAYVKYTPPPLRFGIKNFLSNLDEPRSMVNSLLRLEVGSFFTHLGRFLINTIFSLGLVDFASKMNLGNQDDEKTFGETLGYWNTPQGPYYYLPILGENTVRNTADYADFLYPLLNLLTFPEVAIRYVFNGMETIAAAAPQDTLLFNSPDPYIFYRDTYLQRDYYKIHGTVMPGEDDSQSNLDLDSFADEVDGIKSSDDNDKKPKTNSSDLAPDDFEDEINSG</sequence>
<dbReference type="KEGG" id="pmai:CF386_05565"/>
<dbReference type="PANTHER" id="PTHR30035:SF3">
    <property type="entry name" value="INTERMEMBRANE PHOSPHOLIPID TRANSPORT SYSTEM LIPOPROTEIN MLAA"/>
    <property type="match status" value="1"/>
</dbReference>
<evidence type="ECO:0000256" key="3">
    <source>
        <dbReference type="SAM" id="MobiDB-lite"/>
    </source>
</evidence>
<organism evidence="4 5">
    <name type="scientific">Paraphotobacterium marinum</name>
    <dbReference type="NCBI Taxonomy" id="1755811"/>
    <lineage>
        <taxon>Bacteria</taxon>
        <taxon>Pseudomonadati</taxon>
        <taxon>Pseudomonadota</taxon>
        <taxon>Gammaproteobacteria</taxon>
        <taxon>Vibrionales</taxon>
        <taxon>Vibrionaceae</taxon>
        <taxon>Paraphotobacterium</taxon>
    </lineage>
</organism>
<feature type="compositionally biased region" description="Basic and acidic residues" evidence="3">
    <location>
        <begin position="277"/>
        <end position="289"/>
    </location>
</feature>
<dbReference type="GO" id="GO:0120010">
    <property type="term" value="P:intermembrane phospholipid transfer"/>
    <property type="evidence" value="ECO:0007669"/>
    <property type="project" value="TreeGrafter"/>
</dbReference>
<evidence type="ECO:0000256" key="2">
    <source>
        <dbReference type="ARBA" id="ARBA00022729"/>
    </source>
</evidence>
<proteinExistence type="inferred from homology"/>
<accession>A0A220VDT2</accession>
<feature type="region of interest" description="Disordered" evidence="3">
    <location>
        <begin position="30"/>
        <end position="57"/>
    </location>
</feature>
<gene>
    <name evidence="4" type="ORF">CF386_05565</name>
</gene>
<evidence type="ECO:0000256" key="1">
    <source>
        <dbReference type="ARBA" id="ARBA00010634"/>
    </source>
</evidence>
<dbReference type="InterPro" id="IPR007428">
    <property type="entry name" value="MlaA"/>
</dbReference>
<dbReference type="RefSeq" id="WP_089073417.1">
    <property type="nucleotide sequence ID" value="NZ_CBCSAM010000001.1"/>
</dbReference>